<dbReference type="Proteomes" id="UP001577267">
    <property type="component" value="Unassembled WGS sequence"/>
</dbReference>
<dbReference type="RefSeq" id="WP_375061529.1">
    <property type="nucleotide sequence ID" value="NZ_JBHGBT010000002.1"/>
</dbReference>
<dbReference type="SUPFAM" id="SSF54593">
    <property type="entry name" value="Glyoxalase/Bleomycin resistance protein/Dihydroxybiphenyl dioxygenase"/>
    <property type="match status" value="1"/>
</dbReference>
<dbReference type="InterPro" id="IPR004360">
    <property type="entry name" value="Glyas_Fos-R_dOase_dom"/>
</dbReference>
<evidence type="ECO:0000313" key="3">
    <source>
        <dbReference type="EMBL" id="MFB4193500.1"/>
    </source>
</evidence>
<dbReference type="InterPro" id="IPR029068">
    <property type="entry name" value="Glyas_Bleomycin-R_OHBP_Dase"/>
</dbReference>
<feature type="region of interest" description="Disordered" evidence="1">
    <location>
        <begin position="94"/>
        <end position="116"/>
    </location>
</feature>
<dbReference type="PANTHER" id="PTHR36503:SF2">
    <property type="entry name" value="BLR2408 PROTEIN"/>
    <property type="match status" value="1"/>
</dbReference>
<organism evidence="3 4">
    <name type="scientific">Streptomyces carpaticus</name>
    <dbReference type="NCBI Taxonomy" id="285558"/>
    <lineage>
        <taxon>Bacteria</taxon>
        <taxon>Bacillati</taxon>
        <taxon>Actinomycetota</taxon>
        <taxon>Actinomycetes</taxon>
        <taxon>Kitasatosporales</taxon>
        <taxon>Streptomycetaceae</taxon>
        <taxon>Streptomyces</taxon>
    </lineage>
</organism>
<comment type="caution">
    <text evidence="3">The sequence shown here is derived from an EMBL/GenBank/DDBJ whole genome shotgun (WGS) entry which is preliminary data.</text>
</comment>
<accession>A0ABV4ZH98</accession>
<dbReference type="InterPro" id="IPR037523">
    <property type="entry name" value="VOC_core"/>
</dbReference>
<protein>
    <submittedName>
        <fullName evidence="3">VOC family protein</fullName>
    </submittedName>
</protein>
<sequence length="136" mass="15320">MASSIFINLPVHDLDRSKEFYRSLGFTINEQFTDENASCAVLREDSIYVMLLTRPFFGTFTDKEVADTDRTAGVINALSMDSREEVDELADRAMAAGAKPSKQSPEIESMHGRTFQDPDGNLWEVFWMDPAAMRGE</sequence>
<keyword evidence="4" id="KW-1185">Reference proteome</keyword>
<evidence type="ECO:0000259" key="2">
    <source>
        <dbReference type="PROSITE" id="PS51819"/>
    </source>
</evidence>
<evidence type="ECO:0000313" key="4">
    <source>
        <dbReference type="Proteomes" id="UP001577267"/>
    </source>
</evidence>
<dbReference type="Gene3D" id="3.10.180.10">
    <property type="entry name" value="2,3-Dihydroxybiphenyl 1,2-Dioxygenase, domain 1"/>
    <property type="match status" value="1"/>
</dbReference>
<proteinExistence type="predicted"/>
<dbReference type="PROSITE" id="PS51819">
    <property type="entry name" value="VOC"/>
    <property type="match status" value="1"/>
</dbReference>
<reference evidence="3 4" key="1">
    <citation type="submission" date="2024-09" db="EMBL/GenBank/DDBJ databases">
        <title>Draft genome sequence of multifaceted antimicrobials producing Streptomyces sp. strain FH1.</title>
        <authorList>
            <person name="Hassan F."/>
            <person name="Ali H."/>
            <person name="Hassan N."/>
            <person name="Nawaz A."/>
        </authorList>
    </citation>
    <scope>NUCLEOTIDE SEQUENCE [LARGE SCALE GENOMIC DNA]</scope>
    <source>
        <strain evidence="3 4">FH1</strain>
    </source>
</reference>
<dbReference type="EMBL" id="JBHGBT010000002">
    <property type="protein sequence ID" value="MFB4193500.1"/>
    <property type="molecule type" value="Genomic_DNA"/>
</dbReference>
<dbReference type="PANTHER" id="PTHR36503">
    <property type="entry name" value="BLR2520 PROTEIN"/>
    <property type="match status" value="1"/>
</dbReference>
<name>A0ABV4ZH98_9ACTN</name>
<dbReference type="Pfam" id="PF00903">
    <property type="entry name" value="Glyoxalase"/>
    <property type="match status" value="1"/>
</dbReference>
<evidence type="ECO:0000256" key="1">
    <source>
        <dbReference type="SAM" id="MobiDB-lite"/>
    </source>
</evidence>
<gene>
    <name evidence="3" type="ORF">ACE11A_03895</name>
</gene>
<feature type="domain" description="VOC" evidence="2">
    <location>
        <begin position="3"/>
        <end position="128"/>
    </location>
</feature>